<dbReference type="Pfam" id="PF17919">
    <property type="entry name" value="RT_RNaseH_2"/>
    <property type="match status" value="1"/>
</dbReference>
<evidence type="ECO:0000259" key="1">
    <source>
        <dbReference type="Pfam" id="PF17919"/>
    </source>
</evidence>
<keyword evidence="3" id="KW-1185">Reference proteome</keyword>
<dbReference type="OrthoDB" id="1938451at2759"/>
<evidence type="ECO:0000313" key="2">
    <source>
        <dbReference type="EMBL" id="RDX68519.1"/>
    </source>
</evidence>
<comment type="caution">
    <text evidence="2">The sequence shown here is derived from an EMBL/GenBank/DDBJ whole genome shotgun (WGS) entry which is preliminary data.</text>
</comment>
<dbReference type="InterPro" id="IPR043502">
    <property type="entry name" value="DNA/RNA_pol_sf"/>
</dbReference>
<dbReference type="EMBL" id="QJKJ01012493">
    <property type="protein sequence ID" value="RDX68519.1"/>
    <property type="molecule type" value="Genomic_DNA"/>
</dbReference>
<dbReference type="PANTHER" id="PTHR48475:SF2">
    <property type="entry name" value="RIBONUCLEASE H"/>
    <property type="match status" value="1"/>
</dbReference>
<dbReference type="InterPro" id="IPR041577">
    <property type="entry name" value="RT_RNaseH_2"/>
</dbReference>
<protein>
    <recommendedName>
        <fullName evidence="1">Reverse transcriptase/retrotransposon-derived protein RNase H-like domain-containing protein</fullName>
    </recommendedName>
</protein>
<sequence length="202" mass="22779">MKGGNFLWTTESEEAFQKMKVMLAASPVLTKLTLGTPLLVYLSVTDDVVSAAIVQEKEGNQCLIYFISRVLHEKASLTLKVTSRRLRSYFQGYHIVVRTDLPIRKILRKPDLAGRMVGWSVQLFEFDISFKKRDTQAVKAGSGFLFVDGASNQSESKARVIIEGPDSILVKQSLQFEFKANNNQVEYEVLLVRMKLAKELDA</sequence>
<feature type="domain" description="Reverse transcriptase/retrotransposon-derived protein RNase H-like" evidence="1">
    <location>
        <begin position="8"/>
        <end position="74"/>
    </location>
</feature>
<feature type="non-terminal residue" evidence="2">
    <location>
        <position position="1"/>
    </location>
</feature>
<dbReference type="AlphaFoldDB" id="A0A371ERE9"/>
<reference evidence="2" key="1">
    <citation type="submission" date="2018-05" db="EMBL/GenBank/DDBJ databases">
        <title>Draft genome of Mucuna pruriens seed.</title>
        <authorList>
            <person name="Nnadi N.E."/>
            <person name="Vos R."/>
            <person name="Hasami M.H."/>
            <person name="Devisetty U.K."/>
            <person name="Aguiy J.C."/>
        </authorList>
    </citation>
    <scope>NUCLEOTIDE SEQUENCE [LARGE SCALE GENOMIC DNA]</scope>
    <source>
        <strain evidence="2">JCA_2017</strain>
    </source>
</reference>
<dbReference type="PANTHER" id="PTHR48475">
    <property type="entry name" value="RIBONUCLEASE H"/>
    <property type="match status" value="1"/>
</dbReference>
<evidence type="ECO:0000313" key="3">
    <source>
        <dbReference type="Proteomes" id="UP000257109"/>
    </source>
</evidence>
<gene>
    <name evidence="2" type="ORF">CR513_52483</name>
</gene>
<accession>A0A371ERE9</accession>
<dbReference type="Proteomes" id="UP000257109">
    <property type="component" value="Unassembled WGS sequence"/>
</dbReference>
<dbReference type="SUPFAM" id="SSF56672">
    <property type="entry name" value="DNA/RNA polymerases"/>
    <property type="match status" value="1"/>
</dbReference>
<name>A0A371ERE9_MUCPR</name>
<organism evidence="2 3">
    <name type="scientific">Mucuna pruriens</name>
    <name type="common">Velvet bean</name>
    <name type="synonym">Dolichos pruriens</name>
    <dbReference type="NCBI Taxonomy" id="157652"/>
    <lineage>
        <taxon>Eukaryota</taxon>
        <taxon>Viridiplantae</taxon>
        <taxon>Streptophyta</taxon>
        <taxon>Embryophyta</taxon>
        <taxon>Tracheophyta</taxon>
        <taxon>Spermatophyta</taxon>
        <taxon>Magnoliopsida</taxon>
        <taxon>eudicotyledons</taxon>
        <taxon>Gunneridae</taxon>
        <taxon>Pentapetalae</taxon>
        <taxon>rosids</taxon>
        <taxon>fabids</taxon>
        <taxon>Fabales</taxon>
        <taxon>Fabaceae</taxon>
        <taxon>Papilionoideae</taxon>
        <taxon>50 kb inversion clade</taxon>
        <taxon>NPAAA clade</taxon>
        <taxon>indigoferoid/millettioid clade</taxon>
        <taxon>Phaseoleae</taxon>
        <taxon>Mucuna</taxon>
    </lineage>
</organism>
<proteinExistence type="predicted"/>